<dbReference type="Proteomes" id="UP000297245">
    <property type="component" value="Unassembled WGS sequence"/>
</dbReference>
<proteinExistence type="predicted"/>
<dbReference type="InterPro" id="IPR044152">
    <property type="entry name" value="YqjM-like"/>
</dbReference>
<evidence type="ECO:0000313" key="3">
    <source>
        <dbReference type="Proteomes" id="UP000297245"/>
    </source>
</evidence>
<dbReference type="GO" id="GO:0010181">
    <property type="term" value="F:FMN binding"/>
    <property type="evidence" value="ECO:0007669"/>
    <property type="project" value="InterPro"/>
</dbReference>
<dbReference type="GO" id="GO:0003959">
    <property type="term" value="F:NADPH dehydrogenase activity"/>
    <property type="evidence" value="ECO:0007669"/>
    <property type="project" value="InterPro"/>
</dbReference>
<dbReference type="EMBL" id="ML179305">
    <property type="protein sequence ID" value="THU91462.1"/>
    <property type="molecule type" value="Genomic_DNA"/>
</dbReference>
<dbReference type="GO" id="GO:0050661">
    <property type="term" value="F:NADP binding"/>
    <property type="evidence" value="ECO:0007669"/>
    <property type="project" value="InterPro"/>
</dbReference>
<reference evidence="2 3" key="1">
    <citation type="journal article" date="2019" name="Nat. Ecol. Evol.">
        <title>Megaphylogeny resolves global patterns of mushroom evolution.</title>
        <authorList>
            <person name="Varga T."/>
            <person name="Krizsan K."/>
            <person name="Foldi C."/>
            <person name="Dima B."/>
            <person name="Sanchez-Garcia M."/>
            <person name="Sanchez-Ramirez S."/>
            <person name="Szollosi G.J."/>
            <person name="Szarkandi J.G."/>
            <person name="Papp V."/>
            <person name="Albert L."/>
            <person name="Andreopoulos W."/>
            <person name="Angelini C."/>
            <person name="Antonin V."/>
            <person name="Barry K.W."/>
            <person name="Bougher N.L."/>
            <person name="Buchanan P."/>
            <person name="Buyck B."/>
            <person name="Bense V."/>
            <person name="Catcheside P."/>
            <person name="Chovatia M."/>
            <person name="Cooper J."/>
            <person name="Damon W."/>
            <person name="Desjardin D."/>
            <person name="Finy P."/>
            <person name="Geml J."/>
            <person name="Haridas S."/>
            <person name="Hughes K."/>
            <person name="Justo A."/>
            <person name="Karasinski D."/>
            <person name="Kautmanova I."/>
            <person name="Kiss B."/>
            <person name="Kocsube S."/>
            <person name="Kotiranta H."/>
            <person name="LaButti K.M."/>
            <person name="Lechner B.E."/>
            <person name="Liimatainen K."/>
            <person name="Lipzen A."/>
            <person name="Lukacs Z."/>
            <person name="Mihaltcheva S."/>
            <person name="Morgado L.N."/>
            <person name="Niskanen T."/>
            <person name="Noordeloos M.E."/>
            <person name="Ohm R.A."/>
            <person name="Ortiz-Santana B."/>
            <person name="Ovrebo C."/>
            <person name="Racz N."/>
            <person name="Riley R."/>
            <person name="Savchenko A."/>
            <person name="Shiryaev A."/>
            <person name="Soop K."/>
            <person name="Spirin V."/>
            <person name="Szebenyi C."/>
            <person name="Tomsovsky M."/>
            <person name="Tulloss R.E."/>
            <person name="Uehling J."/>
            <person name="Grigoriev I.V."/>
            <person name="Vagvolgyi C."/>
            <person name="Papp T."/>
            <person name="Martin F.M."/>
            <person name="Miettinen O."/>
            <person name="Hibbett D.S."/>
            <person name="Nagy L.G."/>
        </authorList>
    </citation>
    <scope>NUCLEOTIDE SEQUENCE [LARGE SCALE GENOMIC DNA]</scope>
    <source>
        <strain evidence="2 3">CBS 962.96</strain>
    </source>
</reference>
<dbReference type="SUPFAM" id="SSF51395">
    <property type="entry name" value="FMN-linked oxidoreductases"/>
    <property type="match status" value="1"/>
</dbReference>
<gene>
    <name evidence="2" type="ORF">K435DRAFT_233215</name>
</gene>
<dbReference type="InterPro" id="IPR013785">
    <property type="entry name" value="Aldolase_TIM"/>
</dbReference>
<dbReference type="OrthoDB" id="2960473at2759"/>
<dbReference type="PANTHER" id="PTHR43303:SF4">
    <property type="entry name" value="NADPH DEHYDROGENASE C23G7.10C-RELATED"/>
    <property type="match status" value="1"/>
</dbReference>
<comment type="cofactor">
    <cofactor evidence="1">
        <name>FMN</name>
        <dbReference type="ChEBI" id="CHEBI:58210"/>
    </cofactor>
</comment>
<sequence length="114" mass="13498">MRMYFDHKQATSPFSINFVLQYACSNHQQTCSWCPLFFPLKDPPSGTATVPQPIKIRDVTFQNRIFVPPLCQYSAENGHATPWHMAHNRWNRLSRLRPHVYQSNRCHSRRPHYT</sequence>
<name>A0A4S8LPW2_DENBC</name>
<dbReference type="AlphaFoldDB" id="A0A4S8LPW2"/>
<accession>A0A4S8LPW2</accession>
<keyword evidence="3" id="KW-1185">Reference proteome</keyword>
<dbReference type="Gene3D" id="3.20.20.70">
    <property type="entry name" value="Aldolase class I"/>
    <property type="match status" value="1"/>
</dbReference>
<evidence type="ECO:0000313" key="2">
    <source>
        <dbReference type="EMBL" id="THU91462.1"/>
    </source>
</evidence>
<organism evidence="2 3">
    <name type="scientific">Dendrothele bispora (strain CBS 962.96)</name>
    <dbReference type="NCBI Taxonomy" id="1314807"/>
    <lineage>
        <taxon>Eukaryota</taxon>
        <taxon>Fungi</taxon>
        <taxon>Dikarya</taxon>
        <taxon>Basidiomycota</taxon>
        <taxon>Agaricomycotina</taxon>
        <taxon>Agaricomycetes</taxon>
        <taxon>Agaricomycetidae</taxon>
        <taxon>Agaricales</taxon>
        <taxon>Agaricales incertae sedis</taxon>
        <taxon>Dendrothele</taxon>
    </lineage>
</organism>
<protein>
    <submittedName>
        <fullName evidence="2">Uncharacterized protein</fullName>
    </submittedName>
</protein>
<evidence type="ECO:0000256" key="1">
    <source>
        <dbReference type="ARBA" id="ARBA00001917"/>
    </source>
</evidence>
<dbReference type="PANTHER" id="PTHR43303">
    <property type="entry name" value="NADPH DEHYDROGENASE C23G7.10C-RELATED"/>
    <property type="match status" value="1"/>
</dbReference>